<feature type="non-terminal residue" evidence="1">
    <location>
        <position position="252"/>
    </location>
</feature>
<gene>
    <name evidence="1" type="ORF">SHERM_19508</name>
</gene>
<dbReference type="GO" id="GO:0016301">
    <property type="term" value="F:kinase activity"/>
    <property type="evidence" value="ECO:0007669"/>
    <property type="project" value="UniProtKB-KW"/>
</dbReference>
<reference evidence="1" key="1">
    <citation type="submission" date="2019-12" db="EMBL/GenBank/DDBJ databases">
        <authorList>
            <person name="Scholes J."/>
        </authorList>
    </citation>
    <scope>NUCLEOTIDE SEQUENCE</scope>
</reference>
<organism evidence="1 2">
    <name type="scientific">Striga hermonthica</name>
    <name type="common">Purple witchweed</name>
    <name type="synonym">Buchnera hermonthica</name>
    <dbReference type="NCBI Taxonomy" id="68872"/>
    <lineage>
        <taxon>Eukaryota</taxon>
        <taxon>Viridiplantae</taxon>
        <taxon>Streptophyta</taxon>
        <taxon>Embryophyta</taxon>
        <taxon>Tracheophyta</taxon>
        <taxon>Spermatophyta</taxon>
        <taxon>Magnoliopsida</taxon>
        <taxon>eudicotyledons</taxon>
        <taxon>Gunneridae</taxon>
        <taxon>Pentapetalae</taxon>
        <taxon>asterids</taxon>
        <taxon>lamiids</taxon>
        <taxon>Lamiales</taxon>
        <taxon>Orobanchaceae</taxon>
        <taxon>Buchnereae</taxon>
        <taxon>Striga</taxon>
    </lineage>
</organism>
<protein>
    <submittedName>
        <fullName evidence="1">Cysteine-rich RLK (RECEPTOR-like protein kinase) 8</fullName>
    </submittedName>
</protein>
<dbReference type="OrthoDB" id="906897at2759"/>
<keyword evidence="1" id="KW-0418">Kinase</keyword>
<sequence length="252" mass="28447">IHLDTCLSNHMTQKGYSLEPELAFGEFCKQIFSSEGFYNHSQMLLVLLLALRVDKNIVNKDNNELIEVGMEDTVHEVHENSWRIAETERHDDELVMAVTSPESESHMKTVKHIIKYVAGTSDYGLFYSVVTNLHLAGYCDADWAGNLNDKKSTSGGCFYIGPNLVSWFCKKQNFISLSTAETGYIAAGSCCSQLIWMKQILSEYGIKVQSAQLFSGNTSAINISKNPIQHSRTKHIYIHYHFIRNLVEDGII</sequence>
<dbReference type="Proteomes" id="UP001153555">
    <property type="component" value="Unassembled WGS sequence"/>
</dbReference>
<dbReference type="PANTHER" id="PTHR11439:SF486">
    <property type="entry name" value="RLK (RECEPTOR-LIKE KINASE) PROTEIN, PUTATIVE-RELATED"/>
    <property type="match status" value="1"/>
</dbReference>
<name>A0A9N7RCM9_STRHE</name>
<dbReference type="CDD" id="cd09272">
    <property type="entry name" value="RNase_HI_RT_Ty1"/>
    <property type="match status" value="1"/>
</dbReference>
<evidence type="ECO:0000313" key="1">
    <source>
        <dbReference type="EMBL" id="CAA0821506.1"/>
    </source>
</evidence>
<dbReference type="PANTHER" id="PTHR11439">
    <property type="entry name" value="GAG-POL-RELATED RETROTRANSPOSON"/>
    <property type="match status" value="1"/>
</dbReference>
<feature type="non-terminal residue" evidence="1">
    <location>
        <position position="1"/>
    </location>
</feature>
<accession>A0A9N7RCM9</accession>
<evidence type="ECO:0000313" key="2">
    <source>
        <dbReference type="Proteomes" id="UP001153555"/>
    </source>
</evidence>
<comment type="caution">
    <text evidence="1">The sequence shown here is derived from an EMBL/GenBank/DDBJ whole genome shotgun (WGS) entry which is preliminary data.</text>
</comment>
<proteinExistence type="predicted"/>
<keyword evidence="1" id="KW-0808">Transferase</keyword>
<keyword evidence="2" id="KW-1185">Reference proteome</keyword>
<dbReference type="AlphaFoldDB" id="A0A9N7RCM9"/>
<dbReference type="EMBL" id="CACSLK010020742">
    <property type="protein sequence ID" value="CAA0821506.1"/>
    <property type="molecule type" value="Genomic_DNA"/>
</dbReference>